<protein>
    <submittedName>
        <fullName evidence="2">LysR family transcriptional regulator</fullName>
    </submittedName>
</protein>
<gene>
    <name evidence="2" type="ORF">KJ970_20050</name>
</gene>
<sequence>MRIRTSIWIEDEDGQVVYGLGRQRILVAIRETGSIKAAAAELNMSYRGLWARLRHSERRLGFSLVDSKPGRGKSGGTTLTPEANELLDRYQRVLNEVYSASEAVFTKSLSGLFRKHESDKPGSQRHDASAS</sequence>
<dbReference type="Gene3D" id="1.10.10.10">
    <property type="entry name" value="Winged helix-like DNA-binding domain superfamily/Winged helix DNA-binding domain"/>
    <property type="match status" value="1"/>
</dbReference>
<proteinExistence type="predicted"/>
<feature type="domain" description="HTH lysR-type" evidence="1">
    <location>
        <begin position="24"/>
        <end position="83"/>
    </location>
</feature>
<dbReference type="EMBL" id="JAHJDP010000117">
    <property type="protein sequence ID" value="MBU2693216.1"/>
    <property type="molecule type" value="Genomic_DNA"/>
</dbReference>
<dbReference type="InterPro" id="IPR051815">
    <property type="entry name" value="Molybdate_resp_trans_reg"/>
</dbReference>
<accession>A0A948RZE9</accession>
<evidence type="ECO:0000313" key="3">
    <source>
        <dbReference type="Proteomes" id="UP000777784"/>
    </source>
</evidence>
<dbReference type="SUPFAM" id="SSF46785">
    <property type="entry name" value="Winged helix' DNA-binding domain"/>
    <property type="match status" value="1"/>
</dbReference>
<dbReference type="PANTHER" id="PTHR30432">
    <property type="entry name" value="TRANSCRIPTIONAL REGULATOR MODE"/>
    <property type="match status" value="1"/>
</dbReference>
<dbReference type="InterPro" id="IPR036390">
    <property type="entry name" value="WH_DNA-bd_sf"/>
</dbReference>
<evidence type="ECO:0000259" key="1">
    <source>
        <dbReference type="Pfam" id="PF00126"/>
    </source>
</evidence>
<dbReference type="GO" id="GO:0003700">
    <property type="term" value="F:DNA-binding transcription factor activity"/>
    <property type="evidence" value="ECO:0007669"/>
    <property type="project" value="InterPro"/>
</dbReference>
<dbReference type="PANTHER" id="PTHR30432:SF1">
    <property type="entry name" value="DNA-BINDING TRANSCRIPTIONAL DUAL REGULATOR MODE"/>
    <property type="match status" value="1"/>
</dbReference>
<evidence type="ECO:0000313" key="2">
    <source>
        <dbReference type="EMBL" id="MBU2693216.1"/>
    </source>
</evidence>
<dbReference type="Proteomes" id="UP000777784">
    <property type="component" value="Unassembled WGS sequence"/>
</dbReference>
<comment type="caution">
    <text evidence="2">The sequence shown here is derived from an EMBL/GenBank/DDBJ whole genome shotgun (WGS) entry which is preliminary data.</text>
</comment>
<name>A0A948RZE9_UNCEI</name>
<dbReference type="InterPro" id="IPR036388">
    <property type="entry name" value="WH-like_DNA-bd_sf"/>
</dbReference>
<dbReference type="Pfam" id="PF00126">
    <property type="entry name" value="HTH_1"/>
    <property type="match status" value="1"/>
</dbReference>
<dbReference type="InterPro" id="IPR000847">
    <property type="entry name" value="LysR_HTH_N"/>
</dbReference>
<reference evidence="2" key="1">
    <citation type="submission" date="2021-05" db="EMBL/GenBank/DDBJ databases">
        <title>Energy efficiency and biological interactions define the core microbiome of deep oligotrophic groundwater.</title>
        <authorList>
            <person name="Mehrshad M."/>
            <person name="Lopez-Fernandez M."/>
            <person name="Bell E."/>
            <person name="Bernier-Latmani R."/>
            <person name="Bertilsson S."/>
            <person name="Dopson M."/>
        </authorList>
    </citation>
    <scope>NUCLEOTIDE SEQUENCE</scope>
    <source>
        <strain evidence="2">Modern_marine.mb.64</strain>
    </source>
</reference>
<dbReference type="AlphaFoldDB" id="A0A948RZE9"/>
<organism evidence="2 3">
    <name type="scientific">Eiseniibacteriota bacterium</name>
    <dbReference type="NCBI Taxonomy" id="2212470"/>
    <lineage>
        <taxon>Bacteria</taxon>
        <taxon>Candidatus Eiseniibacteriota</taxon>
    </lineage>
</organism>